<accession>A0A0M4D285</accession>
<dbReference type="PATRIC" id="fig|1603606.3.peg.1740"/>
<dbReference type="EMBL" id="CP010802">
    <property type="protein sequence ID" value="ALC16376.1"/>
    <property type="molecule type" value="Genomic_DNA"/>
</dbReference>
<dbReference type="PANTHER" id="PTHR45586">
    <property type="entry name" value="TPR REPEAT-CONTAINING PROTEIN PA4667"/>
    <property type="match status" value="1"/>
</dbReference>
<dbReference type="RefSeq" id="WP_082351140.1">
    <property type="nucleotide sequence ID" value="NZ_CP010802.1"/>
</dbReference>
<evidence type="ECO:0000256" key="3">
    <source>
        <dbReference type="PROSITE-ProRule" id="PRU00339"/>
    </source>
</evidence>
<dbReference type="KEGG" id="des:DSOUD_1598"/>
<dbReference type="InterPro" id="IPR051012">
    <property type="entry name" value="CellSynth/LPSAsmb/PSIAsmb"/>
</dbReference>
<gene>
    <name evidence="4" type="ORF">DSOUD_1598</name>
</gene>
<evidence type="ECO:0000256" key="2">
    <source>
        <dbReference type="ARBA" id="ARBA00022803"/>
    </source>
</evidence>
<dbReference type="PANTHER" id="PTHR45586:SF15">
    <property type="entry name" value="TPR REPEAT-CONTAINING PROTEIN YPIA"/>
    <property type="match status" value="1"/>
</dbReference>
<dbReference type="InterPro" id="IPR011990">
    <property type="entry name" value="TPR-like_helical_dom_sf"/>
</dbReference>
<dbReference type="STRING" id="1603606.DSOUD_1598"/>
<organism evidence="4 5">
    <name type="scientific">Desulfuromonas soudanensis</name>
    <dbReference type="NCBI Taxonomy" id="1603606"/>
    <lineage>
        <taxon>Bacteria</taxon>
        <taxon>Pseudomonadati</taxon>
        <taxon>Thermodesulfobacteriota</taxon>
        <taxon>Desulfuromonadia</taxon>
        <taxon>Desulfuromonadales</taxon>
        <taxon>Desulfuromonadaceae</taxon>
        <taxon>Desulfuromonas</taxon>
    </lineage>
</organism>
<dbReference type="SUPFAM" id="SSF48452">
    <property type="entry name" value="TPR-like"/>
    <property type="match status" value="2"/>
</dbReference>
<keyword evidence="2 3" id="KW-0802">TPR repeat</keyword>
<dbReference type="InterPro" id="IPR019734">
    <property type="entry name" value="TPR_rpt"/>
</dbReference>
<dbReference type="Pfam" id="PF13432">
    <property type="entry name" value="TPR_16"/>
    <property type="match status" value="1"/>
</dbReference>
<name>A0A0M4D285_9BACT</name>
<dbReference type="Pfam" id="PF13181">
    <property type="entry name" value="TPR_8"/>
    <property type="match status" value="2"/>
</dbReference>
<protein>
    <recommendedName>
        <fullName evidence="6">Tetratricopeptide repeat protein</fullName>
    </recommendedName>
</protein>
<keyword evidence="1" id="KW-0677">Repeat</keyword>
<dbReference type="Proteomes" id="UP000057158">
    <property type="component" value="Chromosome"/>
</dbReference>
<evidence type="ECO:0000313" key="4">
    <source>
        <dbReference type="EMBL" id="ALC16376.1"/>
    </source>
</evidence>
<sequence>MLIQQISSNRKEIQTKEREIEVVVGDDADMSFSFGFRSLTKLNNQTCSATTNFSVLEIASNDPFDFESIFSDEFEVVKKKYEKFKDSTSFIGKLSSLAFASGKSNVAIREIESIIQVKKSNNLKHQLSDIFLHDGRLGDAESVLEGIDESDILCNLKLAYLKFKNNNMELATNYLESALKIDPSDSRVQMFLGALYLSNGECEKAIRSFRIACETRKDSSSLHANLAVSHLTLGNVKKAIAELRRSIELNPLNENAIVLYSDLLFREKKYEACIPQLEFFVKFNESSEYGWERLARSYFYGKKYKKAKIALGKLTELSSEPSNLNNIGLVTWKLGDLKKSLSYLVNAVNYSLDKGKDISVPLLNLTILLNEIKHPSKVVDIVDDCIKSEGIKIKEEIFSEICIQYLIALESMSKYHKATEFIDKYVGSRFKDINNAIPIIVSKLYLSTAVNSNKDEFYKYSKHLAAIIIGEDINPDRKMMVVNNLMFGYLFFDDMSSAKILVNNIIPYLNKDPFCTATFGLYKMKRGEIEKGLEFYQSAISLTKNREFKTKIRQRMFLELGKIYLNRNDFKKAKESFQKAVKEKSGYKYAAEEGNIFLKLISDKGLT</sequence>
<feature type="repeat" description="TPR" evidence="3">
    <location>
        <begin position="186"/>
        <end position="219"/>
    </location>
</feature>
<dbReference type="SMART" id="SM00028">
    <property type="entry name" value="TPR"/>
    <property type="match status" value="6"/>
</dbReference>
<dbReference type="PROSITE" id="PS50005">
    <property type="entry name" value="TPR"/>
    <property type="match status" value="3"/>
</dbReference>
<evidence type="ECO:0008006" key="6">
    <source>
        <dbReference type="Google" id="ProtNLM"/>
    </source>
</evidence>
<dbReference type="AlphaFoldDB" id="A0A0M4D285"/>
<dbReference type="OrthoDB" id="5450625at2"/>
<dbReference type="Gene3D" id="1.25.40.10">
    <property type="entry name" value="Tetratricopeptide repeat domain"/>
    <property type="match status" value="2"/>
</dbReference>
<evidence type="ECO:0000313" key="5">
    <source>
        <dbReference type="Proteomes" id="UP000057158"/>
    </source>
</evidence>
<evidence type="ECO:0000256" key="1">
    <source>
        <dbReference type="ARBA" id="ARBA00022737"/>
    </source>
</evidence>
<feature type="repeat" description="TPR" evidence="3">
    <location>
        <begin position="554"/>
        <end position="587"/>
    </location>
</feature>
<reference evidence="4 5" key="1">
    <citation type="submission" date="2015-07" db="EMBL/GenBank/DDBJ databases">
        <title>Isolation and Genomic Characterization of a Novel Halophilic Metal-Reducing Deltaproteobacterium from the Deep Subsurface.</title>
        <authorList>
            <person name="Badalamenti J.P."/>
            <person name="Summers Z.M."/>
            <person name="Gralnick J.A."/>
            <person name="Bond D.R."/>
        </authorList>
    </citation>
    <scope>NUCLEOTIDE SEQUENCE [LARGE SCALE GENOMIC DNA]</scope>
    <source>
        <strain evidence="4 5">WTL</strain>
    </source>
</reference>
<keyword evidence="5" id="KW-1185">Reference proteome</keyword>
<feature type="repeat" description="TPR" evidence="3">
    <location>
        <begin position="220"/>
        <end position="253"/>
    </location>
</feature>
<proteinExistence type="predicted"/>